<dbReference type="CDD" id="cd00200">
    <property type="entry name" value="WD40"/>
    <property type="match status" value="1"/>
</dbReference>
<feature type="repeat" description="WD" evidence="9">
    <location>
        <begin position="403"/>
        <end position="437"/>
    </location>
</feature>
<dbReference type="SUPFAM" id="SSF50978">
    <property type="entry name" value="WD40 repeat-like"/>
    <property type="match status" value="1"/>
</dbReference>
<dbReference type="InterPro" id="IPR020472">
    <property type="entry name" value="WD40_PAC1"/>
</dbReference>
<gene>
    <name evidence="10" type="ORF">O9G_004207</name>
    <name evidence="11" type="ORF">ROZALSC1DRAFT_28439</name>
</gene>
<protein>
    <recommendedName>
        <fullName evidence="8">Pre-mRNA-processing factor 17</fullName>
    </recommendedName>
</protein>
<dbReference type="PANTHER" id="PTHR43979">
    <property type="entry name" value="PRE-MRNA-PROCESSING FACTOR 17"/>
    <property type="match status" value="1"/>
</dbReference>
<dbReference type="FunFam" id="2.130.10.10:FF:000034">
    <property type="entry name" value="Pre-mRNA-processing factor 17, putative"/>
    <property type="match status" value="1"/>
</dbReference>
<dbReference type="OrthoDB" id="10257301at2759"/>
<dbReference type="InterPro" id="IPR015943">
    <property type="entry name" value="WD40/YVTN_repeat-like_dom_sf"/>
</dbReference>
<dbReference type="InterPro" id="IPR032847">
    <property type="entry name" value="PRPF17"/>
</dbReference>
<evidence type="ECO:0000256" key="1">
    <source>
        <dbReference type="ARBA" id="ARBA00004123"/>
    </source>
</evidence>
<dbReference type="PROSITE" id="PS00678">
    <property type="entry name" value="WD_REPEATS_1"/>
    <property type="match status" value="2"/>
</dbReference>
<dbReference type="GO" id="GO:0071013">
    <property type="term" value="C:catalytic step 2 spliceosome"/>
    <property type="evidence" value="ECO:0007669"/>
    <property type="project" value="InterPro"/>
</dbReference>
<keyword evidence="2 9" id="KW-0853">WD repeat</keyword>
<evidence type="ECO:0000313" key="11">
    <source>
        <dbReference type="EMBL" id="RKP20026.1"/>
    </source>
</evidence>
<dbReference type="InterPro" id="IPR019775">
    <property type="entry name" value="WD40_repeat_CS"/>
</dbReference>
<reference evidence="13" key="2">
    <citation type="journal article" date="2018" name="Nat. Microbiol.">
        <title>Leveraging single-cell genomics to expand the fungal tree of life.</title>
        <authorList>
            <person name="Ahrendt S.R."/>
            <person name="Quandt C.A."/>
            <person name="Ciobanu D."/>
            <person name="Clum A."/>
            <person name="Salamov A."/>
            <person name="Andreopoulos B."/>
            <person name="Cheng J.F."/>
            <person name="Woyke T."/>
            <person name="Pelin A."/>
            <person name="Henrissat B."/>
            <person name="Reynolds N.K."/>
            <person name="Benny G.L."/>
            <person name="Smith M.E."/>
            <person name="James T.Y."/>
            <person name="Grigoriev I.V."/>
        </authorList>
    </citation>
    <scope>NUCLEOTIDE SEQUENCE [LARGE SCALE GENOMIC DNA]</scope>
    <source>
        <strain evidence="13">CSF55</strain>
    </source>
</reference>
<dbReference type="AlphaFoldDB" id="A0A075B2L6"/>
<comment type="subcellular location">
    <subcellularLocation>
        <location evidence="1">Nucleus</location>
    </subcellularLocation>
</comment>
<name>A0A075B2L6_ROZAC</name>
<evidence type="ECO:0000256" key="9">
    <source>
        <dbReference type="PROSITE-ProRule" id="PRU00221"/>
    </source>
</evidence>
<feature type="repeat" description="WD" evidence="9">
    <location>
        <begin position="274"/>
        <end position="308"/>
    </location>
</feature>
<reference evidence="11" key="3">
    <citation type="submission" date="2018-08" db="EMBL/GenBank/DDBJ databases">
        <title>Leveraging single-cell genomics to expand the Fungal Tree of Life.</title>
        <authorList>
            <consortium name="DOE Joint Genome Institute"/>
            <person name="Ahrendt S.R."/>
            <person name="Quandt C.A."/>
            <person name="Ciobanu D."/>
            <person name="Clum A."/>
            <person name="Salamov A."/>
            <person name="Andreopoulos B."/>
            <person name="Cheng J.-F."/>
            <person name="Woyke T."/>
            <person name="Pelin A."/>
            <person name="Henrissat B."/>
            <person name="Reynolds N."/>
            <person name="Benny G.L."/>
            <person name="Smith M.E."/>
            <person name="James T.Y."/>
            <person name="Grigoriev I.V."/>
        </authorList>
    </citation>
    <scope>NUCLEOTIDE SEQUENCE</scope>
    <source>
        <strain evidence="11">CSF55</strain>
    </source>
</reference>
<keyword evidence="4" id="KW-0747">Spliceosome</keyword>
<evidence type="ECO:0000256" key="5">
    <source>
        <dbReference type="ARBA" id="ARBA00022737"/>
    </source>
</evidence>
<accession>A0A075B2L6</accession>
<organism evidence="10 12">
    <name type="scientific">Rozella allomycis (strain CSF55)</name>
    <dbReference type="NCBI Taxonomy" id="988480"/>
    <lineage>
        <taxon>Eukaryota</taxon>
        <taxon>Fungi</taxon>
        <taxon>Fungi incertae sedis</taxon>
        <taxon>Cryptomycota</taxon>
        <taxon>Cryptomycota incertae sedis</taxon>
        <taxon>Rozella</taxon>
    </lineage>
</organism>
<reference evidence="10 12" key="1">
    <citation type="journal article" date="2013" name="Curr. Biol.">
        <title>Shared signatures of parasitism and phylogenomics unite Cryptomycota and microsporidia.</title>
        <authorList>
            <person name="James T.Y."/>
            <person name="Pelin A."/>
            <person name="Bonen L."/>
            <person name="Ahrendt S."/>
            <person name="Sain D."/>
            <person name="Corradi N."/>
            <person name="Stajich J.E."/>
        </authorList>
    </citation>
    <scope>NUCLEOTIDE SEQUENCE [LARGE SCALE GENOMIC DNA]</scope>
    <source>
        <strain evidence="10 12">CSF55</strain>
        <strain evidence="10 12">CSF55</strain>
    </source>
</reference>
<keyword evidence="3" id="KW-0507">mRNA processing</keyword>
<evidence type="ECO:0000313" key="10">
    <source>
        <dbReference type="EMBL" id="EPZ35196.1"/>
    </source>
</evidence>
<dbReference type="InterPro" id="IPR036322">
    <property type="entry name" value="WD40_repeat_dom_sf"/>
</dbReference>
<dbReference type="GO" id="GO:0045292">
    <property type="term" value="P:mRNA cis splicing, via spliceosome"/>
    <property type="evidence" value="ECO:0007669"/>
    <property type="project" value="EnsemblFungi"/>
</dbReference>
<dbReference type="OMA" id="VQVYDHH"/>
<dbReference type="GO" id="GO:0003729">
    <property type="term" value="F:mRNA binding"/>
    <property type="evidence" value="ECO:0007669"/>
    <property type="project" value="TreeGrafter"/>
</dbReference>
<dbReference type="InterPro" id="IPR001680">
    <property type="entry name" value="WD40_rpt"/>
</dbReference>
<dbReference type="PRINTS" id="PR00320">
    <property type="entry name" value="GPROTEINBRPT"/>
</dbReference>
<evidence type="ECO:0000313" key="12">
    <source>
        <dbReference type="Proteomes" id="UP000030755"/>
    </source>
</evidence>
<evidence type="ECO:0000256" key="8">
    <source>
        <dbReference type="ARBA" id="ARBA00068146"/>
    </source>
</evidence>
<keyword evidence="7" id="KW-0539">Nucleus</keyword>
<dbReference type="GO" id="GO:0000974">
    <property type="term" value="C:Prp19 complex"/>
    <property type="evidence" value="ECO:0007669"/>
    <property type="project" value="EnsemblFungi"/>
</dbReference>
<feature type="repeat" description="WD" evidence="9">
    <location>
        <begin position="536"/>
        <end position="569"/>
    </location>
</feature>
<keyword evidence="6" id="KW-0508">mRNA splicing</keyword>
<dbReference type="GO" id="GO:0071014">
    <property type="term" value="C:post-mRNA release spliceosomal complex"/>
    <property type="evidence" value="ECO:0007669"/>
    <property type="project" value="EnsemblFungi"/>
</dbReference>
<evidence type="ECO:0000256" key="6">
    <source>
        <dbReference type="ARBA" id="ARBA00023187"/>
    </source>
</evidence>
<dbReference type="PROSITE" id="PS50082">
    <property type="entry name" value="WD_REPEATS_2"/>
    <property type="match status" value="4"/>
</dbReference>
<dbReference type="SMART" id="SM00320">
    <property type="entry name" value="WD40"/>
    <property type="match status" value="6"/>
</dbReference>
<sequence>MNSIAEYGSDEEQNTKVNKSITLIKSKVNIAPNVHIDNALTETIFPDRTATHIEHNVPYNALYKKPLGPANPNTGEAESIKNHLTGHIDTFTMKDYDFETQRLTYEAKGYALNPNNAYANESVVDTTTYVGDVEKAIASKGNFVNNPKTGTNTLKRKQTTKDLSDVDNWQGPWAGFEEDTNDRAHGYNEEEKEEFQRLTQKYGFRNVKKVEAEAESLPGKEYSIFHGTFHINLIVGKGEKEEKYLKVPTDIDVHLNGQPGQEQCAMPKKVIYTYMGHTKGVNQVRFFPKSGHILLSAGLDGRVKLWDVYHERKCLRTFIGHGKSVRDAAFTFDGKKILSASFDKYLKVWDTEVGKCLGQFSVDESVNCVKPFPTGDKGHLVLAGHGKKIMLWDLRTLRAAQEYDQHIAAVNSLAYIDENKRFVSVSDDKSIRVWEFDVPLCVKQIADSKMQVMPSVATHPSDDYFLVQSQDSQILPYTARGESFRVNRKKKLVGHYIAGYATQLNTSYDGKFVASGDAEGNLNIWDWSSGRLMSKIKGHEKASMSLDWHPQEPSKVATCSWDNTIKLWV</sequence>
<evidence type="ECO:0000256" key="3">
    <source>
        <dbReference type="ARBA" id="ARBA00022664"/>
    </source>
</evidence>
<keyword evidence="12" id="KW-1185">Reference proteome</keyword>
<evidence type="ECO:0000256" key="7">
    <source>
        <dbReference type="ARBA" id="ARBA00023242"/>
    </source>
</evidence>
<dbReference type="STRING" id="988480.A0A075B2L6"/>
<dbReference type="HOGENOM" id="CLU_022571_2_1_1"/>
<proteinExistence type="predicted"/>
<dbReference type="Pfam" id="PF00400">
    <property type="entry name" value="WD40"/>
    <property type="match status" value="5"/>
</dbReference>
<feature type="repeat" description="WD" evidence="9">
    <location>
        <begin position="318"/>
        <end position="359"/>
    </location>
</feature>
<dbReference type="EMBL" id="KE560855">
    <property type="protein sequence ID" value="EPZ35196.1"/>
    <property type="molecule type" value="Genomic_DNA"/>
</dbReference>
<dbReference type="PANTHER" id="PTHR43979:SF1">
    <property type="entry name" value="PRE-MRNA-PROCESSING FACTOR 17"/>
    <property type="match status" value="1"/>
</dbReference>
<evidence type="ECO:0000256" key="2">
    <source>
        <dbReference type="ARBA" id="ARBA00022574"/>
    </source>
</evidence>
<dbReference type="PROSITE" id="PS50294">
    <property type="entry name" value="WD_REPEATS_REGION"/>
    <property type="match status" value="4"/>
</dbReference>
<evidence type="ECO:0000256" key="4">
    <source>
        <dbReference type="ARBA" id="ARBA00022728"/>
    </source>
</evidence>
<keyword evidence="5" id="KW-0677">Repeat</keyword>
<dbReference type="Gene3D" id="2.130.10.10">
    <property type="entry name" value="YVTN repeat-like/Quinoprotein amine dehydrogenase"/>
    <property type="match status" value="1"/>
</dbReference>
<dbReference type="Proteomes" id="UP000030755">
    <property type="component" value="Unassembled WGS sequence"/>
</dbReference>
<dbReference type="Proteomes" id="UP000281549">
    <property type="component" value="Unassembled WGS sequence"/>
</dbReference>
<dbReference type="EMBL" id="ML005123">
    <property type="protein sequence ID" value="RKP20026.1"/>
    <property type="molecule type" value="Genomic_DNA"/>
</dbReference>
<evidence type="ECO:0000313" key="13">
    <source>
        <dbReference type="Proteomes" id="UP000281549"/>
    </source>
</evidence>